<evidence type="ECO:0000313" key="2">
    <source>
        <dbReference type="EMBL" id="SEG03577.1"/>
    </source>
</evidence>
<keyword evidence="3" id="KW-1185">Reference proteome</keyword>
<keyword evidence="1" id="KW-0812">Transmembrane</keyword>
<dbReference type="EMBL" id="FNUL01000019">
    <property type="protein sequence ID" value="SEG03577.1"/>
    <property type="molecule type" value="Genomic_DNA"/>
</dbReference>
<feature type="transmembrane region" description="Helical" evidence="1">
    <location>
        <begin position="325"/>
        <end position="344"/>
    </location>
</feature>
<evidence type="ECO:0000313" key="3">
    <source>
        <dbReference type="Proteomes" id="UP000236726"/>
    </source>
</evidence>
<protein>
    <recommendedName>
        <fullName evidence="4">TrbL/VirB6 plasmid conjugal transfer protein</fullName>
    </recommendedName>
</protein>
<feature type="transmembrane region" description="Helical" evidence="1">
    <location>
        <begin position="235"/>
        <end position="258"/>
    </location>
</feature>
<name>A0A1H5WX64_9FIRM</name>
<proteinExistence type="predicted"/>
<feature type="transmembrane region" description="Helical" evidence="1">
    <location>
        <begin position="294"/>
        <end position="319"/>
    </location>
</feature>
<evidence type="ECO:0008006" key="4">
    <source>
        <dbReference type="Google" id="ProtNLM"/>
    </source>
</evidence>
<keyword evidence="1" id="KW-0472">Membrane</keyword>
<feature type="transmembrane region" description="Helical" evidence="1">
    <location>
        <begin position="166"/>
        <end position="194"/>
    </location>
</feature>
<feature type="transmembrane region" description="Helical" evidence="1">
    <location>
        <begin position="21"/>
        <end position="41"/>
    </location>
</feature>
<dbReference type="AlphaFoldDB" id="A0A1H5WX64"/>
<keyword evidence="1" id="KW-1133">Transmembrane helix</keyword>
<dbReference type="RefSeq" id="WP_103953440.1">
    <property type="nucleotide sequence ID" value="NZ_FNUL01000019.1"/>
</dbReference>
<reference evidence="2 3" key="1">
    <citation type="submission" date="2016-10" db="EMBL/GenBank/DDBJ databases">
        <authorList>
            <person name="de Groot N.N."/>
        </authorList>
    </citation>
    <scope>NUCLEOTIDE SEQUENCE [LARGE SCALE GENOMIC DNA]</scope>
    <source>
        <strain evidence="2 3">D15d</strain>
    </source>
</reference>
<feature type="transmembrane region" description="Helical" evidence="1">
    <location>
        <begin position="120"/>
        <end position="145"/>
    </location>
</feature>
<evidence type="ECO:0000256" key="1">
    <source>
        <dbReference type="SAM" id="Phobius"/>
    </source>
</evidence>
<gene>
    <name evidence="2" type="ORF">SAMN05216537_11910</name>
</gene>
<dbReference type="Proteomes" id="UP000236726">
    <property type="component" value="Unassembled WGS sequence"/>
</dbReference>
<organism evidence="2 3">
    <name type="scientific">Lachnospira multipara</name>
    <dbReference type="NCBI Taxonomy" id="28051"/>
    <lineage>
        <taxon>Bacteria</taxon>
        <taxon>Bacillati</taxon>
        <taxon>Bacillota</taxon>
        <taxon>Clostridia</taxon>
        <taxon>Lachnospirales</taxon>
        <taxon>Lachnospiraceae</taxon>
        <taxon>Lachnospira</taxon>
    </lineage>
</organism>
<sequence length="355" mass="37893">MILTQREKYLNYKKRVDLISFVLIFLSITIICLTPTSFAGIGESLKTIVNFFKSLTGGSKDVSGFKEILTWAFSCPMYLPIAVTSGVDVTTGQTNANAQALQNLMKNIVGGDTGDVSSSIIYSGLSTGVALLKTLAAFMLIIIAMGRLFQNLNKGQDGIQSIYKMVAEIGITGFIMMNLDTIVATITAIGVAILSHFSASSSGNIDSIVSSIGSSMGINTDNWTIDGPIFIEASLIFKMIVPIATSMLCFISAGLATLQTLIELAVRRILAPFAVIDIYEEGLRSPGVRYLKKYFATLLKILIIILIANITPALISSISISDGSFFLNAMVMGVINLSSGAMMLKADSIANDVVG</sequence>
<accession>A0A1H5WX64</accession>